<proteinExistence type="predicted"/>
<feature type="domain" description="Tail specific protease" evidence="1">
    <location>
        <begin position="233"/>
        <end position="431"/>
    </location>
</feature>
<comment type="caution">
    <text evidence="2">The sequence shown here is derived from an EMBL/GenBank/DDBJ whole genome shotgun (WGS) entry which is preliminary data.</text>
</comment>
<evidence type="ECO:0000259" key="1">
    <source>
        <dbReference type="Pfam" id="PF03572"/>
    </source>
</evidence>
<dbReference type="Pfam" id="PF03572">
    <property type="entry name" value="Peptidase_S41"/>
    <property type="match status" value="1"/>
</dbReference>
<dbReference type="RefSeq" id="WP_168873922.1">
    <property type="nucleotide sequence ID" value="NZ_JABAIA010000003.1"/>
</dbReference>
<dbReference type="AlphaFoldDB" id="A0A847S8E9"/>
<evidence type="ECO:0000313" key="3">
    <source>
        <dbReference type="Proteomes" id="UP000570474"/>
    </source>
</evidence>
<dbReference type="Gene3D" id="3.90.226.10">
    <property type="entry name" value="2-enoyl-CoA Hydratase, Chain A, domain 1"/>
    <property type="match status" value="1"/>
</dbReference>
<dbReference type="EMBL" id="JABAIA010000003">
    <property type="protein sequence ID" value="NLR67981.1"/>
    <property type="molecule type" value="Genomic_DNA"/>
</dbReference>
<dbReference type="GO" id="GO:0006508">
    <property type="term" value="P:proteolysis"/>
    <property type="evidence" value="ECO:0007669"/>
    <property type="project" value="InterPro"/>
</dbReference>
<gene>
    <name evidence="2" type="ORF">HGH92_26990</name>
</gene>
<reference evidence="2 3" key="1">
    <citation type="submission" date="2020-04" db="EMBL/GenBank/DDBJ databases">
        <authorList>
            <person name="Yin C."/>
        </authorList>
    </citation>
    <scope>NUCLEOTIDE SEQUENCE [LARGE SCALE GENOMIC DNA]</scope>
    <source>
        <strain evidence="2 3">Ae27</strain>
    </source>
</reference>
<accession>A0A847S8E9</accession>
<dbReference type="InterPro" id="IPR029045">
    <property type="entry name" value="ClpP/crotonase-like_dom_sf"/>
</dbReference>
<organism evidence="2 3">
    <name type="scientific">Chitinophaga varians</name>
    <dbReference type="NCBI Taxonomy" id="2202339"/>
    <lineage>
        <taxon>Bacteria</taxon>
        <taxon>Pseudomonadati</taxon>
        <taxon>Bacteroidota</taxon>
        <taxon>Chitinophagia</taxon>
        <taxon>Chitinophagales</taxon>
        <taxon>Chitinophagaceae</taxon>
        <taxon>Chitinophaga</taxon>
    </lineage>
</organism>
<sequence length="456" mass="50819">MNVKNWIFLLTLLLGTNISRGQSTLSRRQAIADIDEYTRTLQASHYAPFMHVSQKDYNAGIDKIKRSIGDSIHTRDLVWTFYRITALLGDAHSTPQLGQPFFRDEMKKDQFFPYKLAQDKHRIYIPAKLAADLGIPAGAEITDINGRKMDALYEEILSGMAGLPSFREEASSRLLSYFLFLKGIQPPFVLSYKDNKGLTGSTVISAGVPFRQALAATMPHIAQPYTYRLLNSKLGYIDVRSLSGNVNAFRTFLDSCFHEFKTAGIRHLAIDLRQNSGGNTLLADLLFSYITHKKYSWGRKSWKISQPYKDMLIAGGDTTDSYLQHANGTVWESEDCIPKEGPFKRDTVFDGKVYFITGAFTFSSAMAMADVVKVYGLGTILGEPTGENVIDFGEAFPIVLPNSGIRIQSTTSLSHGADCNRTKNGPVLPDVAMKPQLQDKVGDKDPVLEYLIKTVH</sequence>
<protein>
    <recommendedName>
        <fullName evidence="1">Tail specific protease domain-containing protein</fullName>
    </recommendedName>
</protein>
<dbReference type="Proteomes" id="UP000570474">
    <property type="component" value="Unassembled WGS sequence"/>
</dbReference>
<dbReference type="GO" id="GO:0008236">
    <property type="term" value="F:serine-type peptidase activity"/>
    <property type="evidence" value="ECO:0007669"/>
    <property type="project" value="InterPro"/>
</dbReference>
<keyword evidence="3" id="KW-1185">Reference proteome</keyword>
<dbReference type="InterPro" id="IPR005151">
    <property type="entry name" value="Tail-specific_protease"/>
</dbReference>
<dbReference type="SUPFAM" id="SSF52096">
    <property type="entry name" value="ClpP/crotonase"/>
    <property type="match status" value="1"/>
</dbReference>
<evidence type="ECO:0000313" key="2">
    <source>
        <dbReference type="EMBL" id="NLR67981.1"/>
    </source>
</evidence>
<name>A0A847S8E9_9BACT</name>